<dbReference type="PANTHER" id="PTHR30093:SF2">
    <property type="entry name" value="TYPE II SECRETION SYSTEM PROTEIN H"/>
    <property type="match status" value="1"/>
</dbReference>
<dbReference type="AlphaFoldDB" id="H5SIJ8"/>
<evidence type="ECO:0000256" key="1">
    <source>
        <dbReference type="SAM" id="Phobius"/>
    </source>
</evidence>
<protein>
    <submittedName>
        <fullName evidence="3">Hypothetical conserved protein</fullName>
    </submittedName>
</protein>
<evidence type="ECO:0000259" key="2">
    <source>
        <dbReference type="Pfam" id="PF07596"/>
    </source>
</evidence>
<dbReference type="Pfam" id="PF07596">
    <property type="entry name" value="SBP_bac_10"/>
    <property type="match status" value="1"/>
</dbReference>
<gene>
    <name evidence="3" type="ORF">HGMM_F33C03C27</name>
</gene>
<keyword evidence="1" id="KW-1133">Transmembrane helix</keyword>
<dbReference type="SUPFAM" id="SSF54523">
    <property type="entry name" value="Pili subunits"/>
    <property type="match status" value="1"/>
</dbReference>
<accession>H5SIJ8</accession>
<dbReference type="InterPro" id="IPR045584">
    <property type="entry name" value="Pilin-like"/>
</dbReference>
<sequence length="325" mass="35639">MARCLRGWGRNAFHLTELLVVIAIIGLLLALLLPAIQRAREAFNRTRCGNNLAQMALAFHTFHHDYHLLPTGGAGFYRTLINGQPATAPDQDWGWPYQILPYLEQQALHNTPGQGFSSLTNNPIADTPVPVYFCPSRRRPGVKSDGRAGIDYYGNAGVNAPFVPPGLSSAYSSPPFGDWSASGMIIRSGPSYVRRALNFDSGIPDGTSSTLLITEKSFNLSEVNASPCCYDNEAYICGWHNRYWPDTVGTASLQPAQDSRQTPATVAYPNDNGILYRFGSVHFGSMNAVMVDRSVRRIRYSVALAHLQSLCVRDDGGLVDVQLTE</sequence>
<feature type="domain" description="DUF1559" evidence="2">
    <location>
        <begin position="37"/>
        <end position="303"/>
    </location>
</feature>
<dbReference type="Gene3D" id="3.30.700.10">
    <property type="entry name" value="Glycoprotein, Type 4 Pilin"/>
    <property type="match status" value="1"/>
</dbReference>
<dbReference type="EMBL" id="AP011734">
    <property type="protein sequence ID" value="BAL55984.1"/>
    <property type="molecule type" value="Genomic_DNA"/>
</dbReference>
<keyword evidence="1" id="KW-0472">Membrane</keyword>
<evidence type="ECO:0000313" key="3">
    <source>
        <dbReference type="EMBL" id="BAL55984.1"/>
    </source>
</evidence>
<reference evidence="3" key="2">
    <citation type="journal article" date="2012" name="PLoS ONE">
        <title>A Deeply Branching Thermophilic Bacterium with an Ancient Acetyl-CoA Pathway Dominates a Subsurface Ecosystem.</title>
        <authorList>
            <person name="Takami H."/>
            <person name="Noguchi H."/>
            <person name="Takaki Y."/>
            <person name="Uchiyama I."/>
            <person name="Toyoda A."/>
            <person name="Nishi S."/>
            <person name="Chee G.-J."/>
            <person name="Arai W."/>
            <person name="Nunoura T."/>
            <person name="Itoh T."/>
            <person name="Hattori M."/>
            <person name="Takai K."/>
        </authorList>
    </citation>
    <scope>NUCLEOTIDE SEQUENCE</scope>
</reference>
<keyword evidence="1" id="KW-0812">Transmembrane</keyword>
<proteinExistence type="predicted"/>
<dbReference type="PANTHER" id="PTHR30093">
    <property type="entry name" value="GENERAL SECRETION PATHWAY PROTEIN G"/>
    <property type="match status" value="1"/>
</dbReference>
<organism evidence="3">
    <name type="scientific">uncultured Planctomycetota bacterium</name>
    <dbReference type="NCBI Taxonomy" id="120965"/>
    <lineage>
        <taxon>Bacteria</taxon>
        <taxon>Pseudomonadati</taxon>
        <taxon>Planctomycetota</taxon>
        <taxon>environmental samples</taxon>
    </lineage>
</organism>
<feature type="transmembrane region" description="Helical" evidence="1">
    <location>
        <begin position="12"/>
        <end position="36"/>
    </location>
</feature>
<reference evidence="3" key="1">
    <citation type="journal article" date="2005" name="Environ. Microbiol.">
        <title>Genetic and functional properties of uncultivated thermophilic crenarchaeotes from a subsurface gold mine as revealed by analysis of genome fragments.</title>
        <authorList>
            <person name="Nunoura T."/>
            <person name="Hirayama H."/>
            <person name="Takami H."/>
            <person name="Oida H."/>
            <person name="Nishi S."/>
            <person name="Shimamura S."/>
            <person name="Suzuki Y."/>
            <person name="Inagaki F."/>
            <person name="Takai K."/>
            <person name="Nealson K.H."/>
            <person name="Horikoshi K."/>
        </authorList>
    </citation>
    <scope>NUCLEOTIDE SEQUENCE</scope>
</reference>
<dbReference type="InterPro" id="IPR011453">
    <property type="entry name" value="DUF1559"/>
</dbReference>
<name>H5SIJ8_9BACT</name>